<evidence type="ECO:0000313" key="1">
    <source>
        <dbReference type="EMBL" id="EUA64936.1"/>
    </source>
</evidence>
<sequence length="40" mass="4668">MRGLPDRMFRLPRRHRADIVLLSVAKEILMFAMRGLIGTE</sequence>
<comment type="caution">
    <text evidence="1">The sequence shown here is derived from an EMBL/GenBank/DDBJ whole genome shotgun (WGS) entry which is preliminary data.</text>
</comment>
<organism evidence="1 2">
    <name type="scientific">Mycobacteroides abscessus 1948</name>
    <dbReference type="NCBI Taxonomy" id="1299323"/>
    <lineage>
        <taxon>Bacteria</taxon>
        <taxon>Bacillati</taxon>
        <taxon>Actinomycetota</taxon>
        <taxon>Actinomycetes</taxon>
        <taxon>Mycobacteriales</taxon>
        <taxon>Mycobacteriaceae</taxon>
        <taxon>Mycobacteroides</taxon>
        <taxon>Mycobacteroides abscessus</taxon>
    </lineage>
</organism>
<dbReference type="Proteomes" id="UP000021210">
    <property type="component" value="Unassembled WGS sequence"/>
</dbReference>
<gene>
    <name evidence="1" type="ORF">I542_5113</name>
</gene>
<reference evidence="1 2" key="1">
    <citation type="submission" date="2013-12" db="EMBL/GenBank/DDBJ databases">
        <authorList>
            <person name="Zelazny A."/>
            <person name="Olivier K."/>
            <person name="Holland S."/>
            <person name="Lenaerts A."/>
            <person name="Ordway D."/>
            <person name="DeGroote M.A."/>
            <person name="Parker T."/>
            <person name="Sizemore C."/>
            <person name="Tallon L.J."/>
            <person name="Sadzewicz L.K."/>
            <person name="Sengamalay N."/>
            <person name="Fraser C.M."/>
            <person name="Hine E."/>
            <person name="Shefchek K.A."/>
            <person name="Das S.P."/>
            <person name="Tettelin H."/>
        </authorList>
    </citation>
    <scope>NUCLEOTIDE SEQUENCE [LARGE SCALE GENOMIC DNA]</scope>
    <source>
        <strain evidence="1 2">1948</strain>
    </source>
</reference>
<name>A0A829QQW0_9MYCO</name>
<accession>A0A829QQW0</accession>
<proteinExistence type="predicted"/>
<evidence type="ECO:0000313" key="2">
    <source>
        <dbReference type="Proteomes" id="UP000021210"/>
    </source>
</evidence>
<protein>
    <submittedName>
        <fullName evidence="1">Uncharacterized protein</fullName>
    </submittedName>
</protein>
<dbReference type="AlphaFoldDB" id="A0A829QQW0"/>
<dbReference type="EMBL" id="JAOH01000002">
    <property type="protein sequence ID" value="EUA64936.1"/>
    <property type="molecule type" value="Genomic_DNA"/>
</dbReference>